<dbReference type="AlphaFoldDB" id="A0A173MCY3"/>
<dbReference type="InterPro" id="IPR034660">
    <property type="entry name" value="DinB/YfiT-like"/>
</dbReference>
<evidence type="ECO:0000313" key="3">
    <source>
        <dbReference type="Proteomes" id="UP000186917"/>
    </source>
</evidence>
<dbReference type="KEGG" id="fln:FLA_1451"/>
<sequence length="170" mass="19498">MQRPDNSEFPEVYSKYIQLVTTTDLLPIWDSYTHVMAEFFASIDEAKHDYRYAPGKWTIKDVLLHLIDTERGYSYRAIVCVRGDSFTPLYPMDEDLFASNTSTAGRTMADLLEEFKIVRAGMKKIFEYATEQQQMFKGNGVNGAITGRALGYIAIGHALHHKNVIEERYL</sequence>
<evidence type="ECO:0000259" key="1">
    <source>
        <dbReference type="Pfam" id="PF12867"/>
    </source>
</evidence>
<dbReference type="Pfam" id="PF12867">
    <property type="entry name" value="DinB_2"/>
    <property type="match status" value="1"/>
</dbReference>
<accession>A0A173MCY3</accession>
<protein>
    <submittedName>
        <fullName evidence="2">DinB superfamily protein</fullName>
    </submittedName>
</protein>
<dbReference type="Gene3D" id="1.20.120.450">
    <property type="entry name" value="dinb family like domain"/>
    <property type="match status" value="1"/>
</dbReference>
<feature type="domain" description="DinB-like" evidence="1">
    <location>
        <begin position="34"/>
        <end position="164"/>
    </location>
</feature>
<evidence type="ECO:0000313" key="2">
    <source>
        <dbReference type="EMBL" id="SIT21102.1"/>
    </source>
</evidence>
<name>A0A173MCY3_9BACT</name>
<gene>
    <name evidence="2" type="ORF">SAMN05421788_105102</name>
</gene>
<dbReference type="OrthoDB" id="9793216at2"/>
<reference evidence="3" key="1">
    <citation type="submission" date="2017-01" db="EMBL/GenBank/DDBJ databases">
        <authorList>
            <person name="Varghese N."/>
            <person name="Submissions S."/>
        </authorList>
    </citation>
    <scope>NUCLEOTIDE SEQUENCE [LARGE SCALE GENOMIC DNA]</scope>
    <source>
        <strain evidence="3">DSM 21054</strain>
    </source>
</reference>
<proteinExistence type="predicted"/>
<dbReference type="RefSeq" id="WP_076379952.1">
    <property type="nucleotide sequence ID" value="NZ_AP017422.1"/>
</dbReference>
<dbReference type="STRING" id="477680.SAMN05421788_105102"/>
<dbReference type="InterPro" id="IPR024775">
    <property type="entry name" value="DinB-like"/>
</dbReference>
<dbReference type="EMBL" id="FTOR01000005">
    <property type="protein sequence ID" value="SIT21102.1"/>
    <property type="molecule type" value="Genomic_DNA"/>
</dbReference>
<keyword evidence="3" id="KW-1185">Reference proteome</keyword>
<dbReference type="Proteomes" id="UP000186917">
    <property type="component" value="Unassembled WGS sequence"/>
</dbReference>
<dbReference type="SUPFAM" id="SSF109854">
    <property type="entry name" value="DinB/YfiT-like putative metalloenzymes"/>
    <property type="match status" value="1"/>
</dbReference>
<organism evidence="2 3">
    <name type="scientific">Filimonas lacunae</name>
    <dbReference type="NCBI Taxonomy" id="477680"/>
    <lineage>
        <taxon>Bacteria</taxon>
        <taxon>Pseudomonadati</taxon>
        <taxon>Bacteroidota</taxon>
        <taxon>Chitinophagia</taxon>
        <taxon>Chitinophagales</taxon>
        <taxon>Chitinophagaceae</taxon>
        <taxon>Filimonas</taxon>
    </lineage>
</organism>